<comment type="caution">
    <text evidence="13">The sequence shown here is derived from an EMBL/GenBank/DDBJ whole genome shotgun (WGS) entry which is preliminary data.</text>
</comment>
<evidence type="ECO:0000256" key="1">
    <source>
        <dbReference type="ARBA" id="ARBA00004606"/>
    </source>
</evidence>
<dbReference type="PRINTS" id="PR02050">
    <property type="entry name" value="B14GALTRFASE"/>
</dbReference>
<dbReference type="InterPro" id="IPR029044">
    <property type="entry name" value="Nucleotide-diphossugar_trans"/>
</dbReference>
<dbReference type="UniPathway" id="UPA00378"/>
<protein>
    <submittedName>
        <fullName evidence="13">Beta 14 galactosyltransferase 7</fullName>
    </submittedName>
</protein>
<dbReference type="GO" id="GO:0005794">
    <property type="term" value="C:Golgi apparatus"/>
    <property type="evidence" value="ECO:0007669"/>
    <property type="project" value="TreeGrafter"/>
</dbReference>
<dbReference type="InterPro" id="IPR027791">
    <property type="entry name" value="Galactosyl_T_C"/>
</dbReference>
<reference evidence="13" key="1">
    <citation type="submission" date="2019-03" db="EMBL/GenBank/DDBJ databases">
        <title>Improved annotation for the trematode Fasciola hepatica.</title>
        <authorList>
            <person name="Choi Y.-J."/>
            <person name="Martin J."/>
            <person name="Mitreva M."/>
        </authorList>
    </citation>
    <scope>NUCLEOTIDE SEQUENCE [LARGE SCALE GENOMIC DNA]</scope>
</reference>
<evidence type="ECO:0000256" key="7">
    <source>
        <dbReference type="ARBA" id="ARBA00022968"/>
    </source>
</evidence>
<evidence type="ECO:0000256" key="5">
    <source>
        <dbReference type="ARBA" id="ARBA00022679"/>
    </source>
</evidence>
<evidence type="ECO:0000256" key="10">
    <source>
        <dbReference type="ARBA" id="ARBA00023180"/>
    </source>
</evidence>
<evidence type="ECO:0000256" key="8">
    <source>
        <dbReference type="ARBA" id="ARBA00022989"/>
    </source>
</evidence>
<evidence type="ECO:0000259" key="12">
    <source>
        <dbReference type="Pfam" id="PF13733"/>
    </source>
</evidence>
<keyword evidence="8" id="KW-1133">Transmembrane helix</keyword>
<gene>
    <name evidence="13" type="ORF">D915_010025</name>
</gene>
<dbReference type="InterPro" id="IPR027995">
    <property type="entry name" value="Galactosyl_T_N"/>
</dbReference>
<dbReference type="Pfam" id="PF02709">
    <property type="entry name" value="Glyco_transf_7C"/>
    <property type="match status" value="1"/>
</dbReference>
<feature type="domain" description="Galactosyltransferase N-terminal" evidence="12">
    <location>
        <begin position="2"/>
        <end position="93"/>
    </location>
</feature>
<dbReference type="GO" id="GO:0046525">
    <property type="term" value="F:xylosylprotein 4-beta-galactosyltransferase activity"/>
    <property type="evidence" value="ECO:0007669"/>
    <property type="project" value="TreeGrafter"/>
</dbReference>
<keyword evidence="7" id="KW-0735">Signal-anchor</keyword>
<evidence type="ECO:0000256" key="9">
    <source>
        <dbReference type="ARBA" id="ARBA00023136"/>
    </source>
</evidence>
<evidence type="ECO:0000256" key="4">
    <source>
        <dbReference type="ARBA" id="ARBA00022676"/>
    </source>
</evidence>
<dbReference type="AlphaFoldDB" id="A0A4E0QWE6"/>
<keyword evidence="9" id="KW-0472">Membrane</keyword>
<evidence type="ECO:0000259" key="11">
    <source>
        <dbReference type="Pfam" id="PF02709"/>
    </source>
</evidence>
<dbReference type="GO" id="GO:0005975">
    <property type="term" value="P:carbohydrate metabolic process"/>
    <property type="evidence" value="ECO:0007669"/>
    <property type="project" value="InterPro"/>
</dbReference>
<keyword evidence="14" id="KW-1185">Reference proteome</keyword>
<comment type="subcellular location">
    <subcellularLocation>
        <location evidence="1">Membrane</location>
        <topology evidence="1">Single-pass type II membrane protein</topology>
    </subcellularLocation>
</comment>
<dbReference type="Pfam" id="PF13733">
    <property type="entry name" value="Glyco_transf_7N"/>
    <property type="match status" value="1"/>
</dbReference>
<dbReference type="SUPFAM" id="SSF53448">
    <property type="entry name" value="Nucleotide-diphospho-sugar transferases"/>
    <property type="match status" value="1"/>
</dbReference>
<evidence type="ECO:0000256" key="3">
    <source>
        <dbReference type="ARBA" id="ARBA00005735"/>
    </source>
</evidence>
<comment type="pathway">
    <text evidence="2">Protein modification; protein glycosylation.</text>
</comment>
<dbReference type="PANTHER" id="PTHR19300:SF30">
    <property type="entry name" value="BETA-1,4-GALACTOSYLTRANSFERASE 7"/>
    <property type="match status" value="1"/>
</dbReference>
<accession>A0A4E0QWE6</accession>
<comment type="similarity">
    <text evidence="3">Belongs to the glycosyltransferase 7 family.</text>
</comment>
<dbReference type="PANTHER" id="PTHR19300">
    <property type="entry name" value="BETA-1,4-GALACTOSYLTRANSFERASE"/>
    <property type="match status" value="1"/>
</dbReference>
<sequence>MELRLLLPHLHRFLVQQNVLHSFYVVNQVDKLRFNRGALLNAGFIESSQIEKYGRKVLFSHNSNKHQPCFPLSDYVALHDVDLLPLDPNILYTWPGDQGPYHPIPAPFHPRYYWYAKYFGGVLIITREQFAHVNGMSNSFWGWGAEDDEFRGRVVRAQYVISSPKTLPLGISSFRSIHNTKLHVRDSSTYYDPRVRRLISTAHGGLSTTNYTVVSRDVLHVDGISFVMISVQLKCNMPIDLCQSNITERRVR</sequence>
<dbReference type="GO" id="GO:0016020">
    <property type="term" value="C:membrane"/>
    <property type="evidence" value="ECO:0007669"/>
    <property type="project" value="UniProtKB-SubCell"/>
</dbReference>
<keyword evidence="4 13" id="KW-0328">Glycosyltransferase</keyword>
<dbReference type="Gene3D" id="3.90.550.10">
    <property type="entry name" value="Spore Coat Polysaccharide Biosynthesis Protein SpsA, Chain A"/>
    <property type="match status" value="1"/>
</dbReference>
<keyword evidence="10" id="KW-0325">Glycoprotein</keyword>
<dbReference type="GO" id="GO:0030166">
    <property type="term" value="P:proteoglycan biosynthetic process"/>
    <property type="evidence" value="ECO:0007669"/>
    <property type="project" value="TreeGrafter"/>
</dbReference>
<dbReference type="Proteomes" id="UP000230066">
    <property type="component" value="Unassembled WGS sequence"/>
</dbReference>
<keyword evidence="5" id="KW-0808">Transferase</keyword>
<keyword evidence="6" id="KW-0812">Transmembrane</keyword>
<evidence type="ECO:0000313" key="14">
    <source>
        <dbReference type="Proteomes" id="UP000230066"/>
    </source>
</evidence>
<proteinExistence type="inferred from homology"/>
<dbReference type="InterPro" id="IPR003859">
    <property type="entry name" value="Galactosyl_T"/>
</dbReference>
<evidence type="ECO:0000256" key="2">
    <source>
        <dbReference type="ARBA" id="ARBA00004922"/>
    </source>
</evidence>
<evidence type="ECO:0000256" key="6">
    <source>
        <dbReference type="ARBA" id="ARBA00022692"/>
    </source>
</evidence>
<dbReference type="EMBL" id="JXXN02006743">
    <property type="protein sequence ID" value="THD19309.1"/>
    <property type="molecule type" value="Genomic_DNA"/>
</dbReference>
<organism evidence="13 14">
    <name type="scientific">Fasciola hepatica</name>
    <name type="common">Liver fluke</name>
    <dbReference type="NCBI Taxonomy" id="6192"/>
    <lineage>
        <taxon>Eukaryota</taxon>
        <taxon>Metazoa</taxon>
        <taxon>Spiralia</taxon>
        <taxon>Lophotrochozoa</taxon>
        <taxon>Platyhelminthes</taxon>
        <taxon>Trematoda</taxon>
        <taxon>Digenea</taxon>
        <taxon>Plagiorchiida</taxon>
        <taxon>Echinostomata</taxon>
        <taxon>Echinostomatoidea</taxon>
        <taxon>Fasciolidae</taxon>
        <taxon>Fasciola</taxon>
    </lineage>
</organism>
<feature type="domain" description="Galactosyltransferase C-terminal" evidence="11">
    <location>
        <begin position="112"/>
        <end position="166"/>
    </location>
</feature>
<name>A0A4E0QWE6_FASHE</name>
<evidence type="ECO:0000313" key="13">
    <source>
        <dbReference type="EMBL" id="THD19309.1"/>
    </source>
</evidence>